<dbReference type="AlphaFoldDB" id="A0A1M6WD81"/>
<evidence type="ECO:0000259" key="2">
    <source>
        <dbReference type="PROSITE" id="PS50853"/>
    </source>
</evidence>
<dbReference type="InterPro" id="IPR003961">
    <property type="entry name" value="FN3_dom"/>
</dbReference>
<dbReference type="EMBL" id="FRAU01000008">
    <property type="protein sequence ID" value="SHK91628.1"/>
    <property type="molecule type" value="Genomic_DNA"/>
</dbReference>
<sequence length="741" mass="83750">MSTLMPKRTAARQGYWLSVCLVMLLVAAPAQAQWSTRWLAIGRLQSPYLGGGAEPENMAGIGNNGTYTWPGHLIGTYWGHWRGLWISAQNWRSPDGQTFPVRIEHIGPRFNGLGEYFQDVIKLVYKFEAPEVLVDGLKSFDKPAVPDEIDPNIPSDAMVENIAHTAMGIEVRRRAYQFSNEQHQDYHIIEYVFTNTGNVDEDEEIELPDQTLQDVYFTFFYRNKTNAPAGAWDNSHGGAAWGKYTMNDALVPDWEDMPGEQFSERFARDYEFWKDHAAQFSWLGHVPDQTNFNTIGNPMWFELQPWIAHIGGDTTGRLGGAAMFGTLTVHADRSASDESHDEGQPRMMDILDSDDADLTSRNDHNDISQMQFERDWLVDGTKSGAGPPRYNDQKPPHAWRIQPDGDFARQTAPPQPSEGGYGFVQSFGPYTLGPGENVRIVIAEGIAGLNDKLAYALGRWYKQQVRQLGRDAADQAIFYWNPTTNTYCNEGEPGCVGMTKNDWVMTARDSLFQLFDRILEVWNNGMQVPQPPRPPRRFVVTSGTDKITLEWETYAGEPDPVKWEIWRAQNYYYGIPLPDSSTIYQKIAELPGNARSYTDTEVTRGVNYFYYIQAVGSNGLKSNRYWTQTYLPAVLRRPPGASLDEVRVVPNPYVLEAELGVRFPDIQDKIAFYGLPPQATIRIYTELGELVKVIEHTDGSGDEFWDLTTSSRQVVASGIYFAVITDNETGAQTTRTIVIIR</sequence>
<feature type="chain" id="PRO_5012252118" evidence="1">
    <location>
        <begin position="33"/>
        <end position="741"/>
    </location>
</feature>
<gene>
    <name evidence="3" type="ORF">SAMN04488087_2284</name>
</gene>
<keyword evidence="1" id="KW-0732">Signal</keyword>
<dbReference type="InterPro" id="IPR013783">
    <property type="entry name" value="Ig-like_fold"/>
</dbReference>
<dbReference type="PROSITE" id="PS50853">
    <property type="entry name" value="FN3"/>
    <property type="match status" value="1"/>
</dbReference>
<organism evidence="3 4">
    <name type="scientific">Rhodothermus profundi</name>
    <dbReference type="NCBI Taxonomy" id="633813"/>
    <lineage>
        <taxon>Bacteria</taxon>
        <taxon>Pseudomonadati</taxon>
        <taxon>Rhodothermota</taxon>
        <taxon>Rhodothermia</taxon>
        <taxon>Rhodothermales</taxon>
        <taxon>Rhodothermaceae</taxon>
        <taxon>Rhodothermus</taxon>
    </lineage>
</organism>
<protein>
    <submittedName>
        <fullName evidence="3">Por secretion system C-terminal sorting domain-containing protein</fullName>
    </submittedName>
</protein>
<proteinExistence type="predicted"/>
<evidence type="ECO:0000313" key="4">
    <source>
        <dbReference type="Proteomes" id="UP000185812"/>
    </source>
</evidence>
<evidence type="ECO:0000256" key="1">
    <source>
        <dbReference type="SAM" id="SignalP"/>
    </source>
</evidence>
<dbReference type="Gene3D" id="2.60.40.10">
    <property type="entry name" value="Immunoglobulins"/>
    <property type="match status" value="1"/>
</dbReference>
<reference evidence="4" key="1">
    <citation type="submission" date="2016-11" db="EMBL/GenBank/DDBJ databases">
        <authorList>
            <person name="Varghese N."/>
            <person name="Submissions S."/>
        </authorList>
    </citation>
    <scope>NUCLEOTIDE SEQUENCE [LARGE SCALE GENOMIC DNA]</scope>
    <source>
        <strain evidence="4">DSM 22212</strain>
    </source>
</reference>
<dbReference type="Gene3D" id="2.60.40.4070">
    <property type="match status" value="1"/>
</dbReference>
<feature type="domain" description="Fibronectin type-III" evidence="2">
    <location>
        <begin position="531"/>
        <end position="638"/>
    </location>
</feature>
<dbReference type="Proteomes" id="UP000185812">
    <property type="component" value="Unassembled WGS sequence"/>
</dbReference>
<name>A0A1M6WD81_9BACT</name>
<accession>A0A1M6WD81</accession>
<feature type="signal peptide" evidence="1">
    <location>
        <begin position="1"/>
        <end position="32"/>
    </location>
</feature>
<evidence type="ECO:0000313" key="3">
    <source>
        <dbReference type="EMBL" id="SHK91628.1"/>
    </source>
</evidence>
<keyword evidence="4" id="KW-1185">Reference proteome</keyword>
<dbReference type="SUPFAM" id="SSF49265">
    <property type="entry name" value="Fibronectin type III"/>
    <property type="match status" value="1"/>
</dbReference>
<dbReference type="InterPro" id="IPR036116">
    <property type="entry name" value="FN3_sf"/>
</dbReference>
<dbReference type="STRING" id="633813.SAMN04488087_2284"/>
<dbReference type="RefSeq" id="WP_245772026.1">
    <property type="nucleotide sequence ID" value="NZ_FRAU01000008.1"/>
</dbReference>